<accession>A0A1W2BHZ4</accession>
<dbReference type="EMBL" id="FWXO01000004">
    <property type="protein sequence ID" value="SMC72595.1"/>
    <property type="molecule type" value="Genomic_DNA"/>
</dbReference>
<organism evidence="1 2">
    <name type="scientific">Cellulophaga tyrosinoxydans</name>
    <dbReference type="NCBI Taxonomy" id="504486"/>
    <lineage>
        <taxon>Bacteria</taxon>
        <taxon>Pseudomonadati</taxon>
        <taxon>Bacteroidota</taxon>
        <taxon>Flavobacteriia</taxon>
        <taxon>Flavobacteriales</taxon>
        <taxon>Flavobacteriaceae</taxon>
        <taxon>Cellulophaga</taxon>
    </lineage>
</organism>
<dbReference type="Proteomes" id="UP000192360">
    <property type="component" value="Unassembled WGS sequence"/>
</dbReference>
<protein>
    <submittedName>
        <fullName evidence="1">Uncharacterized protein</fullName>
    </submittedName>
</protein>
<dbReference type="RefSeq" id="WP_143312529.1">
    <property type="nucleotide sequence ID" value="NZ_FWXO01000004.1"/>
</dbReference>
<proteinExistence type="predicted"/>
<sequence>MNYYKSTSESQKEYLKRKFYLVRLERYAKDLMQFNTMLNSYICEPQTQELFEQKHYLKAQLDYHNQTSINMITSMQKKNEPIAAQINQLKMHLRTLEKLHSDLKDYSNTVQNHSKLVV</sequence>
<dbReference type="STRING" id="504486.SAMN05660703_2421"/>
<evidence type="ECO:0000313" key="1">
    <source>
        <dbReference type="EMBL" id="SMC72595.1"/>
    </source>
</evidence>
<gene>
    <name evidence="1" type="ORF">SAMN05660703_2421</name>
</gene>
<dbReference type="OrthoDB" id="1441767at2"/>
<name>A0A1W2BHZ4_9FLAO</name>
<dbReference type="AlphaFoldDB" id="A0A1W2BHZ4"/>
<evidence type="ECO:0000313" key="2">
    <source>
        <dbReference type="Proteomes" id="UP000192360"/>
    </source>
</evidence>
<keyword evidence="2" id="KW-1185">Reference proteome</keyword>
<reference evidence="1 2" key="1">
    <citation type="submission" date="2017-04" db="EMBL/GenBank/DDBJ databases">
        <authorList>
            <person name="Afonso C.L."/>
            <person name="Miller P.J."/>
            <person name="Scott M.A."/>
            <person name="Spackman E."/>
            <person name="Goraichik I."/>
            <person name="Dimitrov K.M."/>
            <person name="Suarez D.L."/>
            <person name="Swayne D.E."/>
        </authorList>
    </citation>
    <scope>NUCLEOTIDE SEQUENCE [LARGE SCALE GENOMIC DNA]</scope>
    <source>
        <strain evidence="1 2">DSM 21164</strain>
    </source>
</reference>